<dbReference type="HOGENOM" id="CLU_1494739_0_0_6"/>
<protein>
    <submittedName>
        <fullName evidence="1">Sel1 domain protein repeat-containing protein</fullName>
    </submittedName>
</protein>
<gene>
    <name evidence="1" type="ordered locus">Nhal_0240</name>
</gene>
<dbReference type="RefSeq" id="WP_013031339.1">
    <property type="nucleotide sequence ID" value="NC_013960.1"/>
</dbReference>
<dbReference type="EMBL" id="CP001798">
    <property type="protein sequence ID" value="ADE13443.1"/>
    <property type="molecule type" value="Genomic_DNA"/>
</dbReference>
<dbReference type="Proteomes" id="UP000001844">
    <property type="component" value="Chromosome"/>
</dbReference>
<evidence type="ECO:0000313" key="1">
    <source>
        <dbReference type="EMBL" id="ADE13443.1"/>
    </source>
</evidence>
<organism evidence="1 2">
    <name type="scientific">Nitrosococcus halophilus (strain Nc4)</name>
    <dbReference type="NCBI Taxonomy" id="472759"/>
    <lineage>
        <taxon>Bacteria</taxon>
        <taxon>Pseudomonadati</taxon>
        <taxon>Pseudomonadota</taxon>
        <taxon>Gammaproteobacteria</taxon>
        <taxon>Chromatiales</taxon>
        <taxon>Chromatiaceae</taxon>
        <taxon>Nitrosococcus</taxon>
    </lineage>
</organism>
<proteinExistence type="predicted"/>
<dbReference type="InterPro" id="IPR011990">
    <property type="entry name" value="TPR-like_helical_dom_sf"/>
</dbReference>
<dbReference type="Gene3D" id="1.25.40.10">
    <property type="entry name" value="Tetratricopeptide repeat domain"/>
    <property type="match status" value="1"/>
</dbReference>
<dbReference type="eggNOG" id="COG0790">
    <property type="taxonomic scope" value="Bacteria"/>
</dbReference>
<sequence>MENTVWFKRLGATFLLVISVSVWAEDWGRLVIQCGDAGKLRGTQFCTYLNELTGCAKNGTTMLDGYQCTKKLADLGNPLAANQLGLWYLQGRVAPQNLSEARKYLYFAAVNRLPSAMRRMMQLENMQGNLVRAYAWALIGAAFEDKTSIFYRDEIRAVLTDSKRQKAETIASKIFELIAR</sequence>
<accession>D5BUP3</accession>
<dbReference type="KEGG" id="nhl:Nhal_0240"/>
<dbReference type="AlphaFoldDB" id="D5BUP3"/>
<dbReference type="InterPro" id="IPR006597">
    <property type="entry name" value="Sel1-like"/>
</dbReference>
<dbReference type="SMART" id="SM00671">
    <property type="entry name" value="SEL1"/>
    <property type="match status" value="1"/>
</dbReference>
<dbReference type="SUPFAM" id="SSF81901">
    <property type="entry name" value="HCP-like"/>
    <property type="match status" value="1"/>
</dbReference>
<name>D5BUP3_NITHN</name>
<keyword evidence="2" id="KW-1185">Reference proteome</keyword>
<reference evidence="2" key="1">
    <citation type="submission" date="2010-04" db="EMBL/GenBank/DDBJ databases">
        <title>Complete genome sequence of Nitrosococcus halophilus Nc4, a salt-adapted, aerobic obligate ammonia-oxidizing sulfur purple bacterium.</title>
        <authorList>
            <consortium name="US DOE Joint Genome Institute"/>
            <person name="Campbell M.A."/>
            <person name="Malfatti S.A."/>
            <person name="Chain P.S.G."/>
            <person name="Heidelberg J.F."/>
            <person name="Ward B.B."/>
            <person name="Klotz M.G."/>
        </authorList>
    </citation>
    <scope>NUCLEOTIDE SEQUENCE [LARGE SCALE GENOMIC DNA]</scope>
    <source>
        <strain evidence="2">Nc4</strain>
    </source>
</reference>
<dbReference type="STRING" id="472759.Nhal_0240"/>
<evidence type="ECO:0000313" key="2">
    <source>
        <dbReference type="Proteomes" id="UP000001844"/>
    </source>
</evidence>